<proteinExistence type="predicted"/>
<dbReference type="Proteomes" id="UP001642484">
    <property type="component" value="Unassembled WGS sequence"/>
</dbReference>
<evidence type="ECO:0000313" key="4">
    <source>
        <dbReference type="Proteomes" id="UP001642484"/>
    </source>
</evidence>
<evidence type="ECO:0000313" key="3">
    <source>
        <dbReference type="EMBL" id="CAK9019216.1"/>
    </source>
</evidence>
<evidence type="ECO:0000256" key="1">
    <source>
        <dbReference type="SAM" id="Coils"/>
    </source>
</evidence>
<protein>
    <submittedName>
        <fullName evidence="3">Uncharacterized protein</fullName>
    </submittedName>
</protein>
<gene>
    <name evidence="3" type="ORF">CCMP2556_LOCUS13580</name>
</gene>
<keyword evidence="1" id="KW-0175">Coiled coil</keyword>
<organism evidence="3 4">
    <name type="scientific">Durusdinium trenchii</name>
    <dbReference type="NCBI Taxonomy" id="1381693"/>
    <lineage>
        <taxon>Eukaryota</taxon>
        <taxon>Sar</taxon>
        <taxon>Alveolata</taxon>
        <taxon>Dinophyceae</taxon>
        <taxon>Suessiales</taxon>
        <taxon>Symbiodiniaceae</taxon>
        <taxon>Durusdinium</taxon>
    </lineage>
</organism>
<comment type="caution">
    <text evidence="3">The sequence shown here is derived from an EMBL/GenBank/DDBJ whole genome shotgun (WGS) entry which is preliminary data.</text>
</comment>
<keyword evidence="4" id="KW-1185">Reference proteome</keyword>
<evidence type="ECO:0000256" key="2">
    <source>
        <dbReference type="SAM" id="MobiDB-lite"/>
    </source>
</evidence>
<name>A0ABP0JXJ9_9DINO</name>
<dbReference type="EMBL" id="CAXAMN010006792">
    <property type="protein sequence ID" value="CAK9019216.1"/>
    <property type="molecule type" value="Genomic_DNA"/>
</dbReference>
<sequence length="401" mass="45852">MPSLACRQKLGSLDNALSYSQSCFSEYRHEMFEGVQSEMRKLKQLTGSQLQKMPIATLALQNAMKKIERDVSEKDEQANSTLKQPEPVQPQSAVKTFDGEAPSESYVEAPIIGPGRPELQPGSQVQRKAALEEMHQEIAQMHAAGTRIHTFYDLKCQQLQQYYDEELHRLCASLSSNRQVWENVSEGRERQRLLGEEIARSARRCEYANGEARQMMKAIDEHDEYTKKMFNWKRKMLKAQGDLQHEMRKYERDGLVDVSKMESELGKLDAQLQHLSTSVPADQLIELIQRRSRVERLNMKRTMRHEGHLLHKAAAKVQVIRAELEKGAQDQEDEPFAELLMEECEALSRRIVALDQENKVLQDQLLKTGDIDLMVYQPRAERSECRGGTSAAGGRRVGPKS</sequence>
<feature type="region of interest" description="Disordered" evidence="2">
    <location>
        <begin position="67"/>
        <end position="100"/>
    </location>
</feature>
<feature type="compositionally biased region" description="Basic and acidic residues" evidence="2">
    <location>
        <begin position="67"/>
        <end position="77"/>
    </location>
</feature>
<accession>A0ABP0JXJ9</accession>
<reference evidence="3 4" key="1">
    <citation type="submission" date="2024-02" db="EMBL/GenBank/DDBJ databases">
        <authorList>
            <person name="Chen Y."/>
            <person name="Shah S."/>
            <person name="Dougan E. K."/>
            <person name="Thang M."/>
            <person name="Chan C."/>
        </authorList>
    </citation>
    <scope>NUCLEOTIDE SEQUENCE [LARGE SCALE GENOMIC DNA]</scope>
</reference>
<feature type="region of interest" description="Disordered" evidence="2">
    <location>
        <begin position="382"/>
        <end position="401"/>
    </location>
</feature>
<feature type="coiled-coil region" evidence="1">
    <location>
        <begin position="337"/>
        <end position="364"/>
    </location>
</feature>
<feature type="compositionally biased region" description="Polar residues" evidence="2">
    <location>
        <begin position="78"/>
        <end position="94"/>
    </location>
</feature>